<keyword evidence="15" id="KW-1015">Disulfide bond</keyword>
<evidence type="ECO:0000256" key="5">
    <source>
        <dbReference type="ARBA" id="ARBA00011748"/>
    </source>
</evidence>
<dbReference type="UniPathway" id="UPA00378"/>
<keyword evidence="16" id="KW-0325">Glycoprotein</keyword>
<keyword evidence="14" id="KW-0472">Membrane</keyword>
<keyword evidence="11" id="KW-0547">Nucleotide-binding</keyword>
<evidence type="ECO:0000259" key="24">
    <source>
        <dbReference type="Pfam" id="PF02434"/>
    </source>
</evidence>
<reference evidence="25" key="1">
    <citation type="submission" date="2020-11" db="EMBL/GenBank/DDBJ databases">
        <authorList>
            <person name="Tran Van P."/>
        </authorList>
    </citation>
    <scope>NUCLEOTIDE SEQUENCE</scope>
</reference>
<keyword evidence="7" id="KW-0328">Glycosyltransferase</keyword>
<evidence type="ECO:0000256" key="18">
    <source>
        <dbReference type="ARBA" id="ARBA00040898"/>
    </source>
</evidence>
<evidence type="ECO:0000256" key="14">
    <source>
        <dbReference type="ARBA" id="ARBA00023136"/>
    </source>
</evidence>
<keyword evidence="10" id="KW-0479">Metal-binding</keyword>
<keyword evidence="8" id="KW-0808">Transferase</keyword>
<evidence type="ECO:0000256" key="9">
    <source>
        <dbReference type="ARBA" id="ARBA00022692"/>
    </source>
</evidence>
<dbReference type="InterPro" id="IPR003378">
    <property type="entry name" value="Fringe-like_glycosylTrfase"/>
</dbReference>
<evidence type="ECO:0000256" key="19">
    <source>
        <dbReference type="ARBA" id="ARBA00041226"/>
    </source>
</evidence>
<comment type="cofactor">
    <cofactor evidence="1">
        <name>Mn(2+)</name>
        <dbReference type="ChEBI" id="CHEBI:29035"/>
    </cofactor>
</comment>
<evidence type="ECO:0000256" key="21">
    <source>
        <dbReference type="ARBA" id="ARBA00043065"/>
    </source>
</evidence>
<evidence type="ECO:0000256" key="10">
    <source>
        <dbReference type="ARBA" id="ARBA00022723"/>
    </source>
</evidence>
<evidence type="ECO:0000256" key="1">
    <source>
        <dbReference type="ARBA" id="ARBA00001936"/>
    </source>
</evidence>
<gene>
    <name evidence="25" type="ORF">DSTB1V02_LOCUS7644</name>
</gene>
<proteinExistence type="inferred from homology"/>
<protein>
    <recommendedName>
        <fullName evidence="18">Glycoprotein-N-acetylgalactosamine 3-beta-galactosyltransferase 1</fullName>
        <ecNumber evidence="6">2.4.1.122</ecNumber>
    </recommendedName>
    <alternativeName>
        <fullName evidence="20">Core 1 O-glycan T-synthase</fullName>
    </alternativeName>
    <alternativeName>
        <fullName evidence="21">Core 1 UDP-galactose:N-acetylgalactosamine-alpha-R beta 1,3-galactosyltransferase 1</fullName>
    </alternativeName>
    <alternativeName>
        <fullName evidence="19">Core 1 beta1,3-galactosyltransferase 1</fullName>
    </alternativeName>
</protein>
<comment type="similarity">
    <text evidence="4">Belongs to the glycosyltransferase 31 family. Beta3-Gal-T subfamily.</text>
</comment>
<evidence type="ECO:0000313" key="25">
    <source>
        <dbReference type="EMBL" id="CAD7247819.1"/>
    </source>
</evidence>
<keyword evidence="9" id="KW-0812">Transmembrane</keyword>
<evidence type="ECO:0000256" key="23">
    <source>
        <dbReference type="SAM" id="MobiDB-lite"/>
    </source>
</evidence>
<evidence type="ECO:0000256" key="11">
    <source>
        <dbReference type="ARBA" id="ARBA00022741"/>
    </source>
</evidence>
<evidence type="ECO:0000256" key="2">
    <source>
        <dbReference type="ARBA" id="ARBA00004606"/>
    </source>
</evidence>
<dbReference type="Pfam" id="PF02434">
    <property type="entry name" value="Fringe"/>
    <property type="match status" value="1"/>
</dbReference>
<dbReference type="Gene3D" id="3.90.550.50">
    <property type="match status" value="1"/>
</dbReference>
<comment type="subcellular location">
    <subcellularLocation>
        <location evidence="2">Membrane</location>
        <topology evidence="2">Single-pass type II membrane protein</topology>
    </subcellularLocation>
</comment>
<evidence type="ECO:0000256" key="12">
    <source>
        <dbReference type="ARBA" id="ARBA00022968"/>
    </source>
</evidence>
<dbReference type="GO" id="GO:0016263">
    <property type="term" value="F:glycoprotein-N-acetylgalactosamine 3-beta-galactosyltransferase activity"/>
    <property type="evidence" value="ECO:0007669"/>
    <property type="project" value="UniProtKB-EC"/>
</dbReference>
<evidence type="ECO:0000256" key="6">
    <source>
        <dbReference type="ARBA" id="ARBA00012557"/>
    </source>
</evidence>
<evidence type="ECO:0000256" key="20">
    <source>
        <dbReference type="ARBA" id="ARBA00042009"/>
    </source>
</evidence>
<evidence type="ECO:0000256" key="22">
    <source>
        <dbReference type="ARBA" id="ARBA00059245"/>
    </source>
</evidence>
<keyword evidence="26" id="KW-1185">Reference proteome</keyword>
<dbReference type="AlphaFoldDB" id="A0A7R8XDF4"/>
<dbReference type="OrthoDB" id="414175at2759"/>
<comment type="pathway">
    <text evidence="3">Protein modification; protein glycosylation.</text>
</comment>
<dbReference type="EMBL" id="LR901115">
    <property type="protein sequence ID" value="CAD7247819.1"/>
    <property type="molecule type" value="Genomic_DNA"/>
</dbReference>
<evidence type="ECO:0000256" key="4">
    <source>
        <dbReference type="ARBA" id="ARBA00006462"/>
    </source>
</evidence>
<sequence length="381" mass="43641">MKGLTKRKVLFLSFITGFLLFFFINLLSHSFVPLSTGAMKIRKSERELMETLDEALLEEERLYQGSVPCTGEANATLAEEISKKVRVLCWVMTQPENHRKKARHVKATWGKRCNVLLFISSKEGDSSLPAIALPEGEGREHLWEKTREAFRYIYQRHFQDADWFFKADDDTYVVVENLRFMLLSYDPKDPVYLGCKFQKDMKSGYMTGGAGYVLSREALDRLVNRAFPNPRKCFDFGLPEDIYIGKCLQSVGVLGGDSRDPEGGWRFHPFAPGDHLDPFEEDLRMPEWFNGYTAYPHQRGVHCCSSAAVSFHYVTPWNMHALDYFIYRLRPYGVSPIFSLPDPVKSMSGNRTDVTSSKESVQNDPTREFEGSKSDDVLTIV</sequence>
<evidence type="ECO:0000256" key="15">
    <source>
        <dbReference type="ARBA" id="ARBA00023157"/>
    </source>
</evidence>
<evidence type="ECO:0000256" key="17">
    <source>
        <dbReference type="ARBA" id="ARBA00023211"/>
    </source>
</evidence>
<comment type="subunit">
    <text evidence="5">Homodimer; disulfide-linked.</text>
</comment>
<dbReference type="Proteomes" id="UP000677054">
    <property type="component" value="Unassembled WGS sequence"/>
</dbReference>
<evidence type="ECO:0000256" key="8">
    <source>
        <dbReference type="ARBA" id="ARBA00022679"/>
    </source>
</evidence>
<dbReference type="PANTHER" id="PTHR23033:SF14">
    <property type="entry name" value="GLYCOPROTEIN-N-ACETYLGALACTOSAMINE 3-BETA-GALACTOSYLTRANSFERASE 1-RELATED"/>
    <property type="match status" value="1"/>
</dbReference>
<dbReference type="GO" id="GO:0030145">
    <property type="term" value="F:manganese ion binding"/>
    <property type="evidence" value="ECO:0007669"/>
    <property type="project" value="UniProtKB-ARBA"/>
</dbReference>
<dbReference type="FunFam" id="3.90.550.50:FF:000017">
    <property type="entry name" value="Glycoprotein-N-acetylgalactosamine 3-beta-galactosyltransferase 1"/>
    <property type="match status" value="1"/>
</dbReference>
<organism evidence="25">
    <name type="scientific">Darwinula stevensoni</name>
    <dbReference type="NCBI Taxonomy" id="69355"/>
    <lineage>
        <taxon>Eukaryota</taxon>
        <taxon>Metazoa</taxon>
        <taxon>Ecdysozoa</taxon>
        <taxon>Arthropoda</taxon>
        <taxon>Crustacea</taxon>
        <taxon>Oligostraca</taxon>
        <taxon>Ostracoda</taxon>
        <taxon>Podocopa</taxon>
        <taxon>Podocopida</taxon>
        <taxon>Darwinulocopina</taxon>
        <taxon>Darwinuloidea</taxon>
        <taxon>Darwinulidae</taxon>
        <taxon>Darwinula</taxon>
    </lineage>
</organism>
<dbReference type="InterPro" id="IPR026050">
    <property type="entry name" value="C1GALT1/C1GALT1_chp1"/>
</dbReference>
<dbReference type="GO" id="GO:0000166">
    <property type="term" value="F:nucleotide binding"/>
    <property type="evidence" value="ECO:0007669"/>
    <property type="project" value="UniProtKB-KW"/>
</dbReference>
<keyword evidence="12" id="KW-0735">Signal-anchor</keyword>
<dbReference type="PANTHER" id="PTHR23033">
    <property type="entry name" value="BETA1,3-GALACTOSYLTRANSFERASE"/>
    <property type="match status" value="1"/>
</dbReference>
<feature type="compositionally biased region" description="Basic and acidic residues" evidence="23">
    <location>
        <begin position="365"/>
        <end position="381"/>
    </location>
</feature>
<evidence type="ECO:0000256" key="7">
    <source>
        <dbReference type="ARBA" id="ARBA00022676"/>
    </source>
</evidence>
<evidence type="ECO:0000256" key="3">
    <source>
        <dbReference type="ARBA" id="ARBA00004922"/>
    </source>
</evidence>
<dbReference type="EMBL" id="CAJPEV010001598">
    <property type="protein sequence ID" value="CAG0893438.1"/>
    <property type="molecule type" value="Genomic_DNA"/>
</dbReference>
<evidence type="ECO:0000256" key="16">
    <source>
        <dbReference type="ARBA" id="ARBA00023180"/>
    </source>
</evidence>
<evidence type="ECO:0000256" key="13">
    <source>
        <dbReference type="ARBA" id="ARBA00022989"/>
    </source>
</evidence>
<feature type="domain" description="Fringe-like glycosyltransferase" evidence="24">
    <location>
        <begin position="87"/>
        <end position="250"/>
    </location>
</feature>
<keyword evidence="13" id="KW-1133">Transmembrane helix</keyword>
<accession>A0A7R8XDF4</accession>
<dbReference type="GO" id="GO:0016020">
    <property type="term" value="C:membrane"/>
    <property type="evidence" value="ECO:0007669"/>
    <property type="project" value="UniProtKB-SubCell"/>
</dbReference>
<keyword evidence="17" id="KW-0464">Manganese</keyword>
<feature type="compositionally biased region" description="Polar residues" evidence="23">
    <location>
        <begin position="347"/>
        <end position="364"/>
    </location>
</feature>
<comment type="function">
    <text evidence="22">Glycosyltransferase that generates the core 1 O-glycan Gal-beta1-3GalNAc-alpha1-Ser/Thr (T antigen), which is a precursor for many extended O-glycans in glycoproteins.</text>
</comment>
<dbReference type="EC" id="2.4.1.122" evidence="6"/>
<evidence type="ECO:0000313" key="26">
    <source>
        <dbReference type="Proteomes" id="UP000677054"/>
    </source>
</evidence>
<name>A0A7R8XDF4_9CRUS</name>
<feature type="region of interest" description="Disordered" evidence="23">
    <location>
        <begin position="346"/>
        <end position="381"/>
    </location>
</feature>